<dbReference type="RefSeq" id="WP_000881002.1">
    <property type="nucleotide sequence ID" value="NZ_CP014283.1"/>
</dbReference>
<dbReference type="Proteomes" id="UP000269847">
    <property type="component" value="Plasmid p.1"/>
</dbReference>
<dbReference type="InterPro" id="IPR036188">
    <property type="entry name" value="FAD/NAD-bd_sf"/>
</dbReference>
<gene>
    <name evidence="1" type="ORF">D7J84_30345</name>
</gene>
<keyword evidence="1" id="KW-0614">Plasmid</keyword>
<geneLocation type="plasmid" evidence="1 2">
    <name>p.1</name>
</geneLocation>
<dbReference type="EMBL" id="CP032614">
    <property type="protein sequence ID" value="AYF85291.1"/>
    <property type="molecule type" value="Genomic_DNA"/>
</dbReference>
<evidence type="ECO:0000313" key="1">
    <source>
        <dbReference type="EMBL" id="AYF85291.1"/>
    </source>
</evidence>
<sequence>MLARAGYSVVVLEQGADWAEALPEGEKQFDQVFHDEYRFGLEKPLPVRRPRGDYSTFRKDDKSVAKPFEGGWTATDMGGGSLLWGCWGIRPLPVDLRLQSLFKELGQSDKISEWGYSVADWPISYNELEPVLNIAEAILSVGGDHQGINKSIKESPWFKAFSAETSMNTWRNTLPSTPFPSKEYPQRPIGSFFFKAMNAIGMNPTMIPSAMVNPDIKEYCTQDMIDKMIKNWGDNPKPEFWNQSPKEIWSDTVRDACNICGFCGEYVCWGSRQPKYGTLSTTLHELRNLREVAEIRPDSKV</sequence>
<reference evidence="1 2" key="1">
    <citation type="submission" date="2018-09" db="EMBL/GenBank/DDBJ databases">
        <title>Complete genome of Bacillus thuringiensis strain QZL38.</title>
        <authorList>
            <person name="Song F."/>
        </authorList>
    </citation>
    <scope>NUCLEOTIDE SEQUENCE [LARGE SCALE GENOMIC DNA]</scope>
    <source>
        <strain evidence="1 2">QZL38</strain>
        <plasmid evidence="1 2">p.1</plasmid>
    </source>
</reference>
<dbReference type="AlphaFoldDB" id="A0A9W3YLA1"/>
<evidence type="ECO:0000313" key="2">
    <source>
        <dbReference type="Proteomes" id="UP000269847"/>
    </source>
</evidence>
<name>A0A9W3YLA1_BACTU</name>
<accession>A0A9W3YLA1</accession>
<protein>
    <submittedName>
        <fullName evidence="1">Choline dehydrogenase</fullName>
    </submittedName>
</protein>
<dbReference type="SUPFAM" id="SSF51905">
    <property type="entry name" value="FAD/NAD(P)-binding domain"/>
    <property type="match status" value="1"/>
</dbReference>
<proteinExistence type="predicted"/>
<organism evidence="1 2">
    <name type="scientific">Bacillus thuringiensis</name>
    <dbReference type="NCBI Taxonomy" id="1428"/>
    <lineage>
        <taxon>Bacteria</taxon>
        <taxon>Bacillati</taxon>
        <taxon>Bacillota</taxon>
        <taxon>Bacilli</taxon>
        <taxon>Bacillales</taxon>
        <taxon>Bacillaceae</taxon>
        <taxon>Bacillus</taxon>
        <taxon>Bacillus cereus group</taxon>
    </lineage>
</organism>